<dbReference type="AlphaFoldDB" id="A0A840PH61"/>
<dbReference type="Proteomes" id="UP000578449">
    <property type="component" value="Unassembled WGS sequence"/>
</dbReference>
<dbReference type="CDD" id="cd04433">
    <property type="entry name" value="AFD_class_I"/>
    <property type="match status" value="1"/>
</dbReference>
<evidence type="ECO:0000313" key="3">
    <source>
        <dbReference type="EMBL" id="MBB5136860.1"/>
    </source>
</evidence>
<feature type="domain" description="AMP-binding enzyme C-terminal" evidence="2">
    <location>
        <begin position="408"/>
        <end position="483"/>
    </location>
</feature>
<reference evidence="3 4" key="1">
    <citation type="submission" date="2020-08" db="EMBL/GenBank/DDBJ databases">
        <title>Genomic Encyclopedia of Type Strains, Phase IV (KMG-IV): sequencing the most valuable type-strain genomes for metagenomic binning, comparative biology and taxonomic classification.</title>
        <authorList>
            <person name="Goeker M."/>
        </authorList>
    </citation>
    <scope>NUCLEOTIDE SEQUENCE [LARGE SCALE GENOMIC DNA]</scope>
    <source>
        <strain evidence="3 4">DSM 45615</strain>
    </source>
</reference>
<dbReference type="GO" id="GO:0006631">
    <property type="term" value="P:fatty acid metabolic process"/>
    <property type="evidence" value="ECO:0007669"/>
    <property type="project" value="TreeGrafter"/>
</dbReference>
<protein>
    <submittedName>
        <fullName evidence="3">Acyl-CoA synthetase (AMP-forming)/AMP-acid ligase II</fullName>
    </submittedName>
</protein>
<dbReference type="GO" id="GO:0031956">
    <property type="term" value="F:medium-chain fatty acid-CoA ligase activity"/>
    <property type="evidence" value="ECO:0007669"/>
    <property type="project" value="TreeGrafter"/>
</dbReference>
<dbReference type="InterPro" id="IPR025110">
    <property type="entry name" value="AMP-bd_C"/>
</dbReference>
<dbReference type="SUPFAM" id="SSF56801">
    <property type="entry name" value="Acetyl-CoA synthetase-like"/>
    <property type="match status" value="1"/>
</dbReference>
<dbReference type="InterPro" id="IPR045851">
    <property type="entry name" value="AMP-bd_C_sf"/>
</dbReference>
<dbReference type="InterPro" id="IPR000873">
    <property type="entry name" value="AMP-dep_synth/lig_dom"/>
</dbReference>
<dbReference type="PANTHER" id="PTHR43201:SF32">
    <property type="entry name" value="2-SUCCINYLBENZOATE--COA LIGASE, CHLOROPLASTIC_PEROXISOMAL"/>
    <property type="match status" value="1"/>
</dbReference>
<gene>
    <name evidence="3" type="ORF">HNP84_006611</name>
</gene>
<dbReference type="InterPro" id="IPR020845">
    <property type="entry name" value="AMP-binding_CS"/>
</dbReference>
<keyword evidence="4" id="KW-1185">Reference proteome</keyword>
<dbReference type="Gene3D" id="3.40.50.12780">
    <property type="entry name" value="N-terminal domain of ligase-like"/>
    <property type="match status" value="1"/>
</dbReference>
<keyword evidence="3" id="KW-0436">Ligase</keyword>
<dbReference type="PANTHER" id="PTHR43201">
    <property type="entry name" value="ACYL-COA SYNTHETASE"/>
    <property type="match status" value="1"/>
</dbReference>
<comment type="caution">
    <text evidence="3">The sequence shown here is derived from an EMBL/GenBank/DDBJ whole genome shotgun (WGS) entry which is preliminary data.</text>
</comment>
<organism evidence="3 4">
    <name type="scientific">Thermocatellispora tengchongensis</name>
    <dbReference type="NCBI Taxonomy" id="1073253"/>
    <lineage>
        <taxon>Bacteria</taxon>
        <taxon>Bacillati</taxon>
        <taxon>Actinomycetota</taxon>
        <taxon>Actinomycetes</taxon>
        <taxon>Streptosporangiales</taxon>
        <taxon>Streptosporangiaceae</taxon>
        <taxon>Thermocatellispora</taxon>
    </lineage>
</organism>
<dbReference type="EMBL" id="JACHGN010000015">
    <property type="protein sequence ID" value="MBB5136860.1"/>
    <property type="molecule type" value="Genomic_DNA"/>
</dbReference>
<evidence type="ECO:0000259" key="1">
    <source>
        <dbReference type="Pfam" id="PF00501"/>
    </source>
</evidence>
<feature type="domain" description="AMP-dependent synthetase/ligase" evidence="1">
    <location>
        <begin position="10"/>
        <end position="361"/>
    </location>
</feature>
<evidence type="ECO:0000259" key="2">
    <source>
        <dbReference type="Pfam" id="PF13193"/>
    </source>
</evidence>
<dbReference type="PROSITE" id="PS00455">
    <property type="entry name" value="AMP_BINDING"/>
    <property type="match status" value="1"/>
</dbReference>
<evidence type="ECO:0000313" key="4">
    <source>
        <dbReference type="Proteomes" id="UP000578449"/>
    </source>
</evidence>
<accession>A0A840PH61</accession>
<proteinExistence type="predicted"/>
<dbReference type="Pfam" id="PF00501">
    <property type="entry name" value="AMP-binding"/>
    <property type="match status" value="1"/>
</dbReference>
<dbReference type="Pfam" id="PF13193">
    <property type="entry name" value="AMP-binding_C"/>
    <property type="match status" value="1"/>
</dbReference>
<sequence>MNILTLLEIVATADGDRVAIGDRAEGLTYARLLELADGAAARLGGGDRPVLYTGTATEVFPVALFAAARAGRPFAPLSYRLAADRLERQIRGQLPADLVGPKVTCDLVGADEGVRATPVEDLIGLAASGGAPAYAAPGDPEAAAVFLHTSGTTGDPKVAVLRHRHLTSYVLNATDLLSAGPDEAALMSVPPYHIAGIAGVLTNLYSGRRIVQLPDFDERAWVDLVREQDVTHAMVVPTMLARIVKVLQADGGGLPSLRHLSYGGGPMPAGLIRTALELLPHVDFVNGYGLTETTSSIAVLGPEEHRAALASGDPAVRRRLHSVGRPLPAVEMVVRDADGRDLPAGVRGELWVRGPQVSGEYARASLLDGEGWFRTRDAAWIDDAGYVFVEGRLDDVIVRGGENLSPGEIEDVLMEHPGVAEAVVYAVPDEQWGEAVAAAVVPRPGRQVGEKELKEWVAAHLRSSRVPAHVTFRETLPRNDLGKVLRRVLRAEHEAGRGGPQAG</sequence>
<dbReference type="RefSeq" id="WP_185053717.1">
    <property type="nucleotide sequence ID" value="NZ_BAABIX010000008.1"/>
</dbReference>
<name>A0A840PH61_9ACTN</name>
<dbReference type="InterPro" id="IPR042099">
    <property type="entry name" value="ANL_N_sf"/>
</dbReference>
<dbReference type="Gene3D" id="3.30.300.30">
    <property type="match status" value="1"/>
</dbReference>